<accession>A0A645AKH0</accession>
<dbReference type="AlphaFoldDB" id="A0A645AKH0"/>
<proteinExistence type="predicted"/>
<evidence type="ECO:0000313" key="1">
    <source>
        <dbReference type="EMBL" id="MPM53537.1"/>
    </source>
</evidence>
<name>A0A645AKH0_9ZZZZ</name>
<protein>
    <submittedName>
        <fullName evidence="1">Uncharacterized protein</fullName>
    </submittedName>
</protein>
<organism evidence="1">
    <name type="scientific">bioreactor metagenome</name>
    <dbReference type="NCBI Taxonomy" id="1076179"/>
    <lineage>
        <taxon>unclassified sequences</taxon>
        <taxon>metagenomes</taxon>
        <taxon>ecological metagenomes</taxon>
    </lineage>
</organism>
<reference evidence="1" key="1">
    <citation type="submission" date="2019-08" db="EMBL/GenBank/DDBJ databases">
        <authorList>
            <person name="Kucharzyk K."/>
            <person name="Murdoch R.W."/>
            <person name="Higgins S."/>
            <person name="Loffler F."/>
        </authorList>
    </citation>
    <scope>NUCLEOTIDE SEQUENCE</scope>
</reference>
<sequence>MVPAAEKLAQVIQVGTKQRWVVLSACLFHHFRIEGKLFDQLTLITEAQQAAVECSLMEVLVV</sequence>
<dbReference type="EMBL" id="VSSQ01014385">
    <property type="protein sequence ID" value="MPM53537.1"/>
    <property type="molecule type" value="Genomic_DNA"/>
</dbReference>
<comment type="caution">
    <text evidence="1">The sequence shown here is derived from an EMBL/GenBank/DDBJ whole genome shotgun (WGS) entry which is preliminary data.</text>
</comment>
<gene>
    <name evidence="1" type="ORF">SDC9_100305</name>
</gene>